<feature type="transmembrane region" description="Helical" evidence="1">
    <location>
        <begin position="12"/>
        <end position="29"/>
    </location>
</feature>
<keyword evidence="1" id="KW-0812">Transmembrane</keyword>
<keyword evidence="3" id="KW-1185">Reference proteome</keyword>
<reference evidence="2 3" key="1">
    <citation type="submission" date="2017-01" db="EMBL/GenBank/DDBJ databases">
        <title>The cable genome- insights into the physiology and evolution of filamentous bacteria capable of sulfide oxidation via long distance electron transfer.</title>
        <authorList>
            <person name="Schreiber L."/>
            <person name="Bjerg J.T."/>
            <person name="Boggild A."/>
            <person name="Van De Vossenberg J."/>
            <person name="Meysman F."/>
            <person name="Nielsen L.P."/>
            <person name="Schramm A."/>
            <person name="Kjeldsen K.U."/>
        </authorList>
    </citation>
    <scope>NUCLEOTIDE SEQUENCE [LARGE SCALE GENOMIC DNA]</scope>
    <source>
        <strain evidence="2">MCF</strain>
    </source>
</reference>
<dbReference type="Proteomes" id="UP000287853">
    <property type="component" value="Unassembled WGS sequence"/>
</dbReference>
<comment type="caution">
    <text evidence="2">The sequence shown here is derived from an EMBL/GenBank/DDBJ whole genome shotgun (WGS) entry which is preliminary data.</text>
</comment>
<organism evidence="2 3">
    <name type="scientific">Candidatus Electrothrix aarhusensis</name>
    <dbReference type="NCBI Taxonomy" id="1859131"/>
    <lineage>
        <taxon>Bacteria</taxon>
        <taxon>Pseudomonadati</taxon>
        <taxon>Thermodesulfobacteriota</taxon>
        <taxon>Desulfobulbia</taxon>
        <taxon>Desulfobulbales</taxon>
        <taxon>Desulfobulbaceae</taxon>
        <taxon>Candidatus Electrothrix</taxon>
    </lineage>
</organism>
<accession>A0A444J5G0</accession>
<dbReference type="EMBL" id="MTKO01000002">
    <property type="protein sequence ID" value="RWX48270.1"/>
    <property type="molecule type" value="Genomic_DNA"/>
</dbReference>
<protein>
    <submittedName>
        <fullName evidence="2">Uncharacterized protein</fullName>
    </submittedName>
</protein>
<evidence type="ECO:0000256" key="1">
    <source>
        <dbReference type="SAM" id="Phobius"/>
    </source>
</evidence>
<dbReference type="AlphaFoldDB" id="A0A444J5G0"/>
<proteinExistence type="predicted"/>
<name>A0A444J5G0_9BACT</name>
<keyword evidence="1" id="KW-0472">Membrane</keyword>
<sequence>MKTVCKKLHCFIRHFFSFIGVTILIHYTLPVSFSDP</sequence>
<evidence type="ECO:0000313" key="2">
    <source>
        <dbReference type="EMBL" id="RWX48270.1"/>
    </source>
</evidence>
<evidence type="ECO:0000313" key="3">
    <source>
        <dbReference type="Proteomes" id="UP000287853"/>
    </source>
</evidence>
<gene>
    <name evidence="2" type="ORF">H206_05172</name>
</gene>
<keyword evidence="1" id="KW-1133">Transmembrane helix</keyword>